<dbReference type="AlphaFoldDB" id="A0A3M6R6H8"/>
<sequence length="325" mass="34072">MHASSTRRHLLNATAAALLGFGLLAGAQAQVKSVAVTAIVEHPSLDAIRDGVKAVLEENGFKGDKLKWQYQSAQGNTATAAQIARKFIGEKPDVIVPIATPSAQAVVSATKEIAVVYSGVTDPVAAQLVKSMDASGTNVTGVSDAVALADQIELIKKIVPNAKRVGMVYNPGEANSVSVAQELKRLLPQYGLELVESNAPRTVDITAATRNLVGKVDVIYTNSDNNVFSALEALIKVANEARIPVISSVTDAVKRGATAALGIDYYDLGRQSGQMVVRILNGEKPGAIPSETGKKLELFINPGAAKNQGATLPEDLVKSAKEVVQ</sequence>
<dbReference type="InterPro" id="IPR028082">
    <property type="entry name" value="Peripla_BP_I"/>
</dbReference>
<comment type="caution">
    <text evidence="2">The sequence shown here is derived from an EMBL/GenBank/DDBJ whole genome shotgun (WGS) entry which is preliminary data.</text>
</comment>
<dbReference type="PANTHER" id="PTHR35271">
    <property type="entry name" value="ABC TRANSPORTER, SUBSTRATE-BINDING LIPOPROTEIN-RELATED"/>
    <property type="match status" value="1"/>
</dbReference>
<dbReference type="PROSITE" id="PS51318">
    <property type="entry name" value="TAT"/>
    <property type="match status" value="1"/>
</dbReference>
<dbReference type="SUPFAM" id="SSF53822">
    <property type="entry name" value="Periplasmic binding protein-like I"/>
    <property type="match status" value="1"/>
</dbReference>
<dbReference type="PANTHER" id="PTHR35271:SF1">
    <property type="entry name" value="ABC TRANSPORTER, SUBSTRATE-BINDING LIPOPROTEIN"/>
    <property type="match status" value="1"/>
</dbReference>
<dbReference type="Gene3D" id="3.40.50.2300">
    <property type="match status" value="2"/>
</dbReference>
<dbReference type="Pfam" id="PF04392">
    <property type="entry name" value="ABC_sub_bind"/>
    <property type="match status" value="1"/>
</dbReference>
<evidence type="ECO:0000313" key="3">
    <source>
        <dbReference type="Proteomes" id="UP000281171"/>
    </source>
</evidence>
<name>A0A3M6R6H8_9BURK</name>
<dbReference type="InterPro" id="IPR007487">
    <property type="entry name" value="ABC_transpt-TYRBP-like"/>
</dbReference>
<dbReference type="RefSeq" id="WP_122247685.1">
    <property type="nucleotide sequence ID" value="NZ_RDQK01000006.1"/>
</dbReference>
<evidence type="ECO:0000256" key="1">
    <source>
        <dbReference type="SAM" id="SignalP"/>
    </source>
</evidence>
<protein>
    <submittedName>
        <fullName evidence="2">ABC transporter substrate-binding protein</fullName>
    </submittedName>
</protein>
<dbReference type="Proteomes" id="UP000281171">
    <property type="component" value="Unassembled WGS sequence"/>
</dbReference>
<dbReference type="CDD" id="cd06325">
    <property type="entry name" value="PBP1_ABC_unchar_transporter"/>
    <property type="match status" value="1"/>
</dbReference>
<dbReference type="InterPro" id="IPR006311">
    <property type="entry name" value="TAT_signal"/>
</dbReference>
<dbReference type="EMBL" id="RDQK01000006">
    <property type="protein sequence ID" value="RMX10937.1"/>
    <property type="molecule type" value="Genomic_DNA"/>
</dbReference>
<feature type="signal peptide" evidence="1">
    <location>
        <begin position="1"/>
        <end position="29"/>
    </location>
</feature>
<reference evidence="2 3" key="1">
    <citation type="submission" date="2018-10" db="EMBL/GenBank/DDBJ databases">
        <title>Comamonadaceae CDC group NO-1 genome sequencing and assembly.</title>
        <authorList>
            <person name="Bernier A.-M."/>
            <person name="Bernard K."/>
        </authorList>
    </citation>
    <scope>NUCLEOTIDE SEQUENCE [LARGE SCALE GENOMIC DNA]</scope>
    <source>
        <strain evidence="2 3">NML180581</strain>
    </source>
</reference>
<accession>A0A3M6R6H8</accession>
<evidence type="ECO:0000313" key="2">
    <source>
        <dbReference type="EMBL" id="RMX10937.1"/>
    </source>
</evidence>
<proteinExistence type="predicted"/>
<organism evidence="2 3">
    <name type="scientific">Allofranklinella schreckenbergeri</name>
    <dbReference type="NCBI Taxonomy" id="1076744"/>
    <lineage>
        <taxon>Bacteria</taxon>
        <taxon>Pseudomonadati</taxon>
        <taxon>Pseudomonadota</taxon>
        <taxon>Betaproteobacteria</taxon>
        <taxon>Burkholderiales</taxon>
        <taxon>Comamonadaceae</taxon>
        <taxon>Allofranklinella</taxon>
    </lineage>
</organism>
<keyword evidence="1" id="KW-0732">Signal</keyword>
<feature type="chain" id="PRO_5018311478" evidence="1">
    <location>
        <begin position="30"/>
        <end position="325"/>
    </location>
</feature>
<gene>
    <name evidence="2" type="ORF">EBQ24_03360</name>
</gene>